<dbReference type="AlphaFoldDB" id="A0A839SZD9"/>
<keyword evidence="2" id="KW-0732">Signal</keyword>
<protein>
    <submittedName>
        <fullName evidence="3">Uncharacterized protein</fullName>
    </submittedName>
</protein>
<accession>A0A839SZD9</accession>
<sequence length="97" mass="10177">MNGTTPKFAACLLMLLGLAACENHASTWNFGPPRQSLMSGESSSFNASVHTIDPAPESAKNTDIEMNGTRAAAAYGRYVTGTVIAPEEIITSDVGED</sequence>
<evidence type="ECO:0000256" key="1">
    <source>
        <dbReference type="SAM" id="MobiDB-lite"/>
    </source>
</evidence>
<evidence type="ECO:0000313" key="4">
    <source>
        <dbReference type="Proteomes" id="UP000581135"/>
    </source>
</evidence>
<feature type="signal peptide" evidence="2">
    <location>
        <begin position="1"/>
        <end position="25"/>
    </location>
</feature>
<comment type="caution">
    <text evidence="3">The sequence shown here is derived from an EMBL/GenBank/DDBJ whole genome shotgun (WGS) entry which is preliminary data.</text>
</comment>
<reference evidence="3 4" key="1">
    <citation type="submission" date="2020-08" db="EMBL/GenBank/DDBJ databases">
        <title>Genomic Encyclopedia of Type Strains, Phase III (KMG-III): the genomes of soil and plant-associated and newly described type strains.</title>
        <authorList>
            <person name="Whitman W."/>
        </authorList>
    </citation>
    <scope>NUCLEOTIDE SEQUENCE [LARGE SCALE GENOMIC DNA]</scope>
    <source>
        <strain evidence="3 4">CECT 8803</strain>
    </source>
</reference>
<dbReference type="EMBL" id="JACHXA010000007">
    <property type="protein sequence ID" value="MBB3066283.1"/>
    <property type="molecule type" value="Genomic_DNA"/>
</dbReference>
<feature type="region of interest" description="Disordered" evidence="1">
    <location>
        <begin position="39"/>
        <end position="64"/>
    </location>
</feature>
<dbReference type="RefSeq" id="WP_183417098.1">
    <property type="nucleotide sequence ID" value="NZ_JACHXA010000007.1"/>
</dbReference>
<feature type="compositionally biased region" description="Polar residues" evidence="1">
    <location>
        <begin position="39"/>
        <end position="49"/>
    </location>
</feature>
<gene>
    <name evidence="3" type="ORF">FHR98_002588</name>
</gene>
<evidence type="ECO:0000313" key="3">
    <source>
        <dbReference type="EMBL" id="MBB3066283.1"/>
    </source>
</evidence>
<keyword evidence="4" id="KW-1185">Reference proteome</keyword>
<feature type="chain" id="PRO_5032382311" evidence="2">
    <location>
        <begin position="26"/>
        <end position="97"/>
    </location>
</feature>
<evidence type="ECO:0000256" key="2">
    <source>
        <dbReference type="SAM" id="SignalP"/>
    </source>
</evidence>
<dbReference type="Proteomes" id="UP000581135">
    <property type="component" value="Unassembled WGS sequence"/>
</dbReference>
<name>A0A839SZD9_9PROT</name>
<proteinExistence type="predicted"/>
<dbReference type="PROSITE" id="PS51257">
    <property type="entry name" value="PROKAR_LIPOPROTEIN"/>
    <property type="match status" value="1"/>
</dbReference>
<organism evidence="3 4">
    <name type="scientific">Limibacillus halophilus</name>
    <dbReference type="NCBI Taxonomy" id="1579333"/>
    <lineage>
        <taxon>Bacteria</taxon>
        <taxon>Pseudomonadati</taxon>
        <taxon>Pseudomonadota</taxon>
        <taxon>Alphaproteobacteria</taxon>
        <taxon>Rhodospirillales</taxon>
        <taxon>Rhodovibrionaceae</taxon>
        <taxon>Limibacillus</taxon>
    </lineage>
</organism>